<accession>A0ABZ3C7M7</accession>
<feature type="compositionally biased region" description="Gly residues" evidence="1">
    <location>
        <begin position="39"/>
        <end position="59"/>
    </location>
</feature>
<feature type="compositionally biased region" description="Basic and acidic residues" evidence="1">
    <location>
        <begin position="19"/>
        <end position="33"/>
    </location>
</feature>
<name>A0ABZ3C7M7_9ACTN</name>
<dbReference type="Pfam" id="PF17227">
    <property type="entry name" value="DUF5302"/>
    <property type="match status" value="1"/>
</dbReference>
<proteinExistence type="predicted"/>
<evidence type="ECO:0000313" key="2">
    <source>
        <dbReference type="EMBL" id="WZW98231.1"/>
    </source>
</evidence>
<reference evidence="2 3" key="1">
    <citation type="journal article" date="2023" name="Environ Microbiome">
        <title>A coral-associated actinobacterium mitigates coral bleaching under heat stress.</title>
        <authorList>
            <person name="Li J."/>
            <person name="Zou Y."/>
            <person name="Li Q."/>
            <person name="Zhang J."/>
            <person name="Bourne D.G."/>
            <person name="Lyu Y."/>
            <person name="Liu C."/>
            <person name="Zhang S."/>
        </authorList>
    </citation>
    <scope>NUCLEOTIDE SEQUENCE [LARGE SCALE GENOMIC DNA]</scope>
    <source>
        <strain evidence="2 3">SCSIO 13291</strain>
    </source>
</reference>
<feature type="region of interest" description="Disordered" evidence="1">
    <location>
        <begin position="1"/>
        <end position="70"/>
    </location>
</feature>
<organism evidence="2 3">
    <name type="scientific">Propioniciclava soli</name>
    <dbReference type="NCBI Taxonomy" id="2775081"/>
    <lineage>
        <taxon>Bacteria</taxon>
        <taxon>Bacillati</taxon>
        <taxon>Actinomycetota</taxon>
        <taxon>Actinomycetes</taxon>
        <taxon>Propionibacteriales</taxon>
        <taxon>Propionibacteriaceae</taxon>
        <taxon>Propioniciclava</taxon>
    </lineage>
</organism>
<evidence type="ECO:0000256" key="1">
    <source>
        <dbReference type="SAM" id="MobiDB-lite"/>
    </source>
</evidence>
<protein>
    <submittedName>
        <fullName evidence="2">DUF5302 domain-containing protein</fullName>
    </submittedName>
</protein>
<evidence type="ECO:0000313" key="3">
    <source>
        <dbReference type="Proteomes" id="UP001434337"/>
    </source>
</evidence>
<keyword evidence="3" id="KW-1185">Reference proteome</keyword>
<dbReference type="EMBL" id="CP115965">
    <property type="protein sequence ID" value="WZW98231.1"/>
    <property type="molecule type" value="Genomic_DNA"/>
</dbReference>
<sequence length="70" mass="7141">MSTTDDTGRAQPSEAADQPDPREQMKAALEAKKNAQHGSAGGPAGSPGRASGGPHGQQGGKRQFRRRSGG</sequence>
<dbReference type="RefSeq" id="WP_342372335.1">
    <property type="nucleotide sequence ID" value="NZ_CP115965.1"/>
</dbReference>
<dbReference type="Proteomes" id="UP001434337">
    <property type="component" value="Chromosome"/>
</dbReference>
<gene>
    <name evidence="2" type="ORF">PCC79_15275</name>
</gene>
<dbReference type="InterPro" id="IPR035172">
    <property type="entry name" value="DUF5302"/>
</dbReference>